<evidence type="ECO:0000256" key="1">
    <source>
        <dbReference type="SAM" id="MobiDB-lite"/>
    </source>
</evidence>
<reference evidence="3 4" key="1">
    <citation type="submission" date="2019-03" db="EMBL/GenBank/DDBJ databases">
        <title>The complete genome sequence of Neokomagataea sp. Jb2 NBRC113641.</title>
        <authorList>
            <person name="Chua K.-O."/>
            <person name="Chan K.-G."/>
            <person name="See-Too W.-S."/>
        </authorList>
    </citation>
    <scope>NUCLEOTIDE SEQUENCE [LARGE SCALE GENOMIC DNA]</scope>
    <source>
        <strain evidence="3 4">Jb2</strain>
    </source>
</reference>
<sequence>MGAEEDRNLRVADQDGDRQGPPEASPAAPISIAATLGRTACLVGMTVGLLALVRFWPPAGRAMHVILAAPIWPRLYGWLHVQSEIGREQILLIVMVLVCFGFALSVQLLALWIIGLLRRRKHQTDNGNARA</sequence>
<gene>
    <name evidence="3" type="ORF">E3202_02570</name>
</gene>
<comment type="caution">
    <text evidence="3">The sequence shown here is derived from an EMBL/GenBank/DDBJ whole genome shotgun (WGS) entry which is preliminary data.</text>
</comment>
<dbReference type="EMBL" id="SORZ01000001">
    <property type="protein sequence ID" value="TPW35833.1"/>
    <property type="molecule type" value="Genomic_DNA"/>
</dbReference>
<keyword evidence="2" id="KW-0472">Membrane</keyword>
<feature type="region of interest" description="Disordered" evidence="1">
    <location>
        <begin position="1"/>
        <end position="27"/>
    </location>
</feature>
<evidence type="ECO:0000313" key="3">
    <source>
        <dbReference type="EMBL" id="TPW35833.1"/>
    </source>
</evidence>
<accession>A0A506URX1</accession>
<name>A0A506URX1_9PROT</name>
<proteinExistence type="predicted"/>
<dbReference type="AlphaFoldDB" id="A0A506URX1"/>
<dbReference type="Proteomes" id="UP000315037">
    <property type="component" value="Unassembled WGS sequence"/>
</dbReference>
<dbReference type="RefSeq" id="WP_165599389.1">
    <property type="nucleotide sequence ID" value="NZ_SORY01000002.1"/>
</dbReference>
<feature type="transmembrane region" description="Helical" evidence="2">
    <location>
        <begin position="91"/>
        <end position="114"/>
    </location>
</feature>
<keyword evidence="2" id="KW-0812">Transmembrane</keyword>
<organism evidence="3 4">
    <name type="scientific">Oecophyllibacter saccharovorans</name>
    <dbReference type="NCBI Taxonomy" id="2558360"/>
    <lineage>
        <taxon>Bacteria</taxon>
        <taxon>Pseudomonadati</taxon>
        <taxon>Pseudomonadota</taxon>
        <taxon>Alphaproteobacteria</taxon>
        <taxon>Acetobacterales</taxon>
        <taxon>Acetobacteraceae</taxon>
        <taxon>Oecophyllibacter</taxon>
    </lineage>
</organism>
<keyword evidence="4" id="KW-1185">Reference proteome</keyword>
<evidence type="ECO:0000256" key="2">
    <source>
        <dbReference type="SAM" id="Phobius"/>
    </source>
</evidence>
<feature type="compositionally biased region" description="Basic and acidic residues" evidence="1">
    <location>
        <begin position="1"/>
        <end position="20"/>
    </location>
</feature>
<protein>
    <submittedName>
        <fullName evidence="3">Uncharacterized protein</fullName>
    </submittedName>
</protein>
<keyword evidence="2" id="KW-1133">Transmembrane helix</keyword>
<evidence type="ECO:0000313" key="4">
    <source>
        <dbReference type="Proteomes" id="UP000315037"/>
    </source>
</evidence>
<feature type="transmembrane region" description="Helical" evidence="2">
    <location>
        <begin position="30"/>
        <end position="55"/>
    </location>
</feature>